<dbReference type="InterPro" id="IPR048020">
    <property type="entry name" value="Transpos_IS3"/>
</dbReference>
<dbReference type="Pfam" id="PF00665">
    <property type="entry name" value="rve"/>
    <property type="match status" value="1"/>
</dbReference>
<sequence length="353" mass="39451">MSVMAAAPAGLSKGRICQALGQPRHRCYPDRRRRKATAPARAPARRLTAEQDQAVLAALHDERFIDASPRQVHAQLLSDGIVLASVSTFYRRLRALGQSTARRLQRPPQRHARPQLTATAPQQVWTWDITKLPTFSRGVYLNLYLILDLYSRYVVGWMISTKENAGLAKHLFTRTLTAHAIARESLVVHQDRGSPMTAHSFTELLGAMGVARSYSRPRVSNDNPFSESHFKTLKYTADYPGRFEDAEQARQWVRRFVTHYNDRPHEGLALFTPADLFHDRVPTVAAVRQQALTEHYTRHPERYVKGAPTVALPPAAVHINPDLAMHASQLLATSGALTIVPTPVDTGLPEVVT</sequence>
<dbReference type="AlphaFoldDB" id="A0A562L9X2"/>
<evidence type="ECO:0000313" key="2">
    <source>
        <dbReference type="EMBL" id="TWI04467.1"/>
    </source>
</evidence>
<dbReference type="SUPFAM" id="SSF53098">
    <property type="entry name" value="Ribonuclease H-like"/>
    <property type="match status" value="1"/>
</dbReference>
<evidence type="ECO:0000313" key="3">
    <source>
        <dbReference type="Proteomes" id="UP000316471"/>
    </source>
</evidence>
<dbReference type="NCBIfam" id="NF033516">
    <property type="entry name" value="transpos_IS3"/>
    <property type="match status" value="1"/>
</dbReference>
<protein>
    <submittedName>
        <fullName evidence="2">Putative transposase</fullName>
    </submittedName>
</protein>
<dbReference type="PANTHER" id="PTHR46889">
    <property type="entry name" value="TRANSPOSASE INSF FOR INSERTION SEQUENCE IS3B-RELATED"/>
    <property type="match status" value="1"/>
</dbReference>
<accession>A0A562L9X2</accession>
<keyword evidence="3" id="KW-1185">Reference proteome</keyword>
<evidence type="ECO:0000259" key="1">
    <source>
        <dbReference type="PROSITE" id="PS50994"/>
    </source>
</evidence>
<dbReference type="Gene3D" id="3.30.420.10">
    <property type="entry name" value="Ribonuclease H-like superfamily/Ribonuclease H"/>
    <property type="match status" value="1"/>
</dbReference>
<dbReference type="InterPro" id="IPR012337">
    <property type="entry name" value="RNaseH-like_sf"/>
</dbReference>
<dbReference type="GO" id="GO:0015074">
    <property type="term" value="P:DNA integration"/>
    <property type="evidence" value="ECO:0007669"/>
    <property type="project" value="InterPro"/>
</dbReference>
<dbReference type="OrthoDB" id="7064550at2"/>
<dbReference type="GO" id="GO:0003676">
    <property type="term" value="F:nucleic acid binding"/>
    <property type="evidence" value="ECO:0007669"/>
    <property type="project" value="InterPro"/>
</dbReference>
<comment type="caution">
    <text evidence="2">The sequence shown here is derived from an EMBL/GenBank/DDBJ whole genome shotgun (WGS) entry which is preliminary data.</text>
</comment>
<organism evidence="2 3">
    <name type="scientific">Aerolutibacter ruishenii</name>
    <dbReference type="NCBI Taxonomy" id="686800"/>
    <lineage>
        <taxon>Bacteria</taxon>
        <taxon>Pseudomonadati</taxon>
        <taxon>Pseudomonadota</taxon>
        <taxon>Gammaproteobacteria</taxon>
        <taxon>Lysobacterales</taxon>
        <taxon>Lysobacteraceae</taxon>
        <taxon>Aerolutibacter</taxon>
    </lineage>
</organism>
<name>A0A562L9X2_9GAMM</name>
<dbReference type="SUPFAM" id="SSF46689">
    <property type="entry name" value="Homeodomain-like"/>
    <property type="match status" value="1"/>
</dbReference>
<dbReference type="EMBL" id="VLKP01000027">
    <property type="protein sequence ID" value="TWI04467.1"/>
    <property type="molecule type" value="Genomic_DNA"/>
</dbReference>
<dbReference type="InterPro" id="IPR036397">
    <property type="entry name" value="RNaseH_sf"/>
</dbReference>
<dbReference type="InterPro" id="IPR001584">
    <property type="entry name" value="Integrase_cat-core"/>
</dbReference>
<dbReference type="PANTHER" id="PTHR46889:SF4">
    <property type="entry name" value="TRANSPOSASE INSO FOR INSERTION SEQUENCE ELEMENT IS911B-RELATED"/>
    <property type="match status" value="1"/>
</dbReference>
<dbReference type="InterPro" id="IPR009057">
    <property type="entry name" value="Homeodomain-like_sf"/>
</dbReference>
<dbReference type="InterPro" id="IPR050900">
    <property type="entry name" value="Transposase_IS3/IS150/IS904"/>
</dbReference>
<feature type="domain" description="Integrase catalytic" evidence="1">
    <location>
        <begin position="117"/>
        <end position="281"/>
    </location>
</feature>
<reference evidence="2 3" key="1">
    <citation type="journal article" date="2015" name="Stand. Genomic Sci.">
        <title>Genomic Encyclopedia of Bacterial and Archaeal Type Strains, Phase III: the genomes of soil and plant-associated and newly described type strains.</title>
        <authorList>
            <person name="Whitman W.B."/>
            <person name="Woyke T."/>
            <person name="Klenk H.P."/>
            <person name="Zhou Y."/>
            <person name="Lilburn T.G."/>
            <person name="Beck B.J."/>
            <person name="De Vos P."/>
            <person name="Vandamme P."/>
            <person name="Eisen J.A."/>
            <person name="Garrity G."/>
            <person name="Hugenholtz P."/>
            <person name="Kyrpides N.C."/>
        </authorList>
    </citation>
    <scope>NUCLEOTIDE SEQUENCE [LARGE SCALE GENOMIC DNA]</scope>
    <source>
        <strain evidence="2 3">CGMCC 1.10136</strain>
    </source>
</reference>
<dbReference type="Proteomes" id="UP000316471">
    <property type="component" value="Unassembled WGS sequence"/>
</dbReference>
<dbReference type="PROSITE" id="PS50994">
    <property type="entry name" value="INTEGRASE"/>
    <property type="match status" value="1"/>
</dbReference>
<gene>
    <name evidence="2" type="ORF">IP93_03131</name>
</gene>
<proteinExistence type="predicted"/>